<dbReference type="EMBL" id="FOGJ01000017">
    <property type="protein sequence ID" value="SES04981.1"/>
    <property type="molecule type" value="Genomic_DNA"/>
</dbReference>
<evidence type="ECO:0000313" key="5">
    <source>
        <dbReference type="Proteomes" id="UP000182584"/>
    </source>
</evidence>
<dbReference type="Gene3D" id="1.10.357.10">
    <property type="entry name" value="Tetracycline Repressor, domain 2"/>
    <property type="match status" value="1"/>
</dbReference>
<dbReference type="PRINTS" id="PR00455">
    <property type="entry name" value="HTHTETR"/>
</dbReference>
<dbReference type="PANTHER" id="PTHR43479">
    <property type="entry name" value="ACREF/ENVCD OPERON REPRESSOR-RELATED"/>
    <property type="match status" value="1"/>
</dbReference>
<feature type="DNA-binding region" description="H-T-H motif" evidence="2">
    <location>
        <begin position="29"/>
        <end position="48"/>
    </location>
</feature>
<dbReference type="InterPro" id="IPR001647">
    <property type="entry name" value="HTH_TetR"/>
</dbReference>
<accession>A0A1H9U6T7</accession>
<dbReference type="InterPro" id="IPR009057">
    <property type="entry name" value="Homeodomain-like_sf"/>
</dbReference>
<reference evidence="4 5" key="1">
    <citation type="submission" date="2016-10" db="EMBL/GenBank/DDBJ databases">
        <authorList>
            <person name="de Groot N.N."/>
        </authorList>
    </citation>
    <scope>NUCLEOTIDE SEQUENCE [LARGE SCALE GENOMIC DNA]</scope>
    <source>
        <strain evidence="4 5">AR40</strain>
    </source>
</reference>
<dbReference type="InterPro" id="IPR050624">
    <property type="entry name" value="HTH-type_Tx_Regulator"/>
</dbReference>
<gene>
    <name evidence="4" type="ORF">SAMN04487884_11772</name>
</gene>
<feature type="domain" description="HTH tetR-type" evidence="3">
    <location>
        <begin position="6"/>
        <end position="66"/>
    </location>
</feature>
<sequence length="204" mass="23467">MNNADTSTREKILEVATKEFMQNGFADASMRKIAGKVGITATALYRHYKDKEAIFDAVVNPAVQAWENLCRAEEVRQTGTARESGLDAMWGDNDQARRIVELIYKDFDAHKLLFCKSEGTKYEDYLHEVVTKVQTATLKFMKEIEDKGILVNHVDEKEMHLILSAQYTAMLEMVNHDFSYEEALHYCGTVNTFFKEGWRKFLGF</sequence>
<dbReference type="Proteomes" id="UP000182584">
    <property type="component" value="Unassembled WGS sequence"/>
</dbReference>
<dbReference type="GO" id="GO:0003677">
    <property type="term" value="F:DNA binding"/>
    <property type="evidence" value="ECO:0007669"/>
    <property type="project" value="UniProtKB-UniRule"/>
</dbReference>
<keyword evidence="1 2" id="KW-0238">DNA-binding</keyword>
<evidence type="ECO:0000256" key="2">
    <source>
        <dbReference type="PROSITE-ProRule" id="PRU00335"/>
    </source>
</evidence>
<protein>
    <submittedName>
        <fullName evidence="4">Transcriptional regulator, TetR family</fullName>
    </submittedName>
</protein>
<dbReference type="PROSITE" id="PS50977">
    <property type="entry name" value="HTH_TETR_2"/>
    <property type="match status" value="1"/>
</dbReference>
<evidence type="ECO:0000259" key="3">
    <source>
        <dbReference type="PROSITE" id="PS50977"/>
    </source>
</evidence>
<dbReference type="RefSeq" id="WP_074756927.1">
    <property type="nucleotide sequence ID" value="NZ_CP065800.1"/>
</dbReference>
<dbReference type="SUPFAM" id="SSF46689">
    <property type="entry name" value="Homeodomain-like"/>
    <property type="match status" value="1"/>
</dbReference>
<name>A0A1H9U6T7_BUTFI</name>
<dbReference type="OrthoDB" id="494991at2"/>
<dbReference type="AlphaFoldDB" id="A0A1H9U6T7"/>
<organism evidence="4 5">
    <name type="scientific">Butyrivibrio fibrisolvens</name>
    <dbReference type="NCBI Taxonomy" id="831"/>
    <lineage>
        <taxon>Bacteria</taxon>
        <taxon>Bacillati</taxon>
        <taxon>Bacillota</taxon>
        <taxon>Clostridia</taxon>
        <taxon>Lachnospirales</taxon>
        <taxon>Lachnospiraceae</taxon>
        <taxon>Butyrivibrio</taxon>
    </lineage>
</organism>
<dbReference type="PANTHER" id="PTHR43479:SF11">
    <property type="entry name" value="ACREF_ENVCD OPERON REPRESSOR-RELATED"/>
    <property type="match status" value="1"/>
</dbReference>
<evidence type="ECO:0000313" key="4">
    <source>
        <dbReference type="EMBL" id="SES04981.1"/>
    </source>
</evidence>
<dbReference type="Pfam" id="PF00440">
    <property type="entry name" value="TetR_N"/>
    <property type="match status" value="1"/>
</dbReference>
<evidence type="ECO:0000256" key="1">
    <source>
        <dbReference type="ARBA" id="ARBA00023125"/>
    </source>
</evidence>
<proteinExistence type="predicted"/>